<dbReference type="PANTHER" id="PTHR11082:SF5">
    <property type="entry name" value="TRNA-DIHYDROURIDINE(16_17) SYNTHASE [NAD(P)(+)]-LIKE"/>
    <property type="match status" value="1"/>
</dbReference>
<feature type="domain" description="DUS-like FMN-binding" evidence="15">
    <location>
        <begin position="51"/>
        <end position="342"/>
    </location>
</feature>
<organism evidence="17">
    <name type="scientific">Culicoides sonorensis</name>
    <name type="common">Biting midge</name>
    <dbReference type="NCBI Taxonomy" id="179676"/>
    <lineage>
        <taxon>Eukaryota</taxon>
        <taxon>Metazoa</taxon>
        <taxon>Ecdysozoa</taxon>
        <taxon>Arthropoda</taxon>
        <taxon>Hexapoda</taxon>
        <taxon>Insecta</taxon>
        <taxon>Pterygota</taxon>
        <taxon>Neoptera</taxon>
        <taxon>Endopterygota</taxon>
        <taxon>Diptera</taxon>
        <taxon>Nematocera</taxon>
        <taxon>Chironomoidea</taxon>
        <taxon>Ceratopogonidae</taxon>
        <taxon>Ceratopogoninae</taxon>
        <taxon>Culicoides</taxon>
        <taxon>Monoculicoides</taxon>
    </lineage>
</organism>
<dbReference type="AlphaFoldDB" id="A0A336LPQ5"/>
<comment type="catalytic activity">
    <reaction evidence="11">
        <text>5,6-dihydrouridine(16) in tRNA + NADP(+) = uridine(16) in tRNA + NADPH + H(+)</text>
        <dbReference type="Rhea" id="RHEA:53376"/>
        <dbReference type="Rhea" id="RHEA-COMP:13543"/>
        <dbReference type="Rhea" id="RHEA-COMP:13544"/>
        <dbReference type="ChEBI" id="CHEBI:15378"/>
        <dbReference type="ChEBI" id="CHEBI:57783"/>
        <dbReference type="ChEBI" id="CHEBI:58349"/>
        <dbReference type="ChEBI" id="CHEBI:65315"/>
        <dbReference type="ChEBI" id="CHEBI:74443"/>
        <dbReference type="EC" id="1.3.1.88"/>
    </reaction>
    <physiologicalReaction direction="right-to-left" evidence="11">
        <dbReference type="Rhea" id="RHEA:53378"/>
    </physiologicalReaction>
</comment>
<evidence type="ECO:0000256" key="14">
    <source>
        <dbReference type="SAM" id="MobiDB-lite"/>
    </source>
</evidence>
<dbReference type="Pfam" id="PF01207">
    <property type="entry name" value="Dus"/>
    <property type="match status" value="1"/>
</dbReference>
<evidence type="ECO:0000256" key="13">
    <source>
        <dbReference type="ARBA" id="ARBA00049467"/>
    </source>
</evidence>
<comment type="cofactor">
    <cofactor evidence="1">
        <name>FMN</name>
        <dbReference type="ChEBI" id="CHEBI:58210"/>
    </cofactor>
</comment>
<sequence>MTQSFDIDPIEKEPAKNSESQPEWPIPVGLRPKLSGWDFYNKTLGSPKYVLAPMVDASEAAWRMLARNHSAELCYSPMWHSGCFINDPKYRKNALQSCPGDRPLIIQFCGNDPEKFLEAGLLAQDHCDAIDINLGCPQSIASRGKYGAFLQDNWKLIENIVSTLHHGLAVPVTCKIRVFPSLEKTIQYAQMLEKAGAQLLTVHGRTREQKGENTGLANWDYIKAVVENVKIPVFANGNIQSVEDVHRCIEETGCAGVMTAEGHLYNPAIFDGINPLCWDMATEYLDIVEKYEPPKGYTRGHLFKIFHHLIQTNEIDTAERILLAEANSLEEFRNWVAHVKEKFIKYHTGQELWKSWKELEENTEPSYDLKLPPWICQPYVRPSAEKRAKLLEARKIEKESETEKRKYFDEEGNEISRKKSKKLEKKQKRKAGKVTQEKPTNICTNEKCNNLMGNKCDKNKLCRACCKEKCGLELLDCPGHKIFIKTNRLHKAKINNITPC</sequence>
<feature type="region of interest" description="Disordered" evidence="14">
    <location>
        <begin position="1"/>
        <end position="25"/>
    </location>
</feature>
<keyword evidence="7" id="KW-0520">NAD</keyword>
<reference evidence="16" key="1">
    <citation type="submission" date="2018-04" db="EMBL/GenBank/DDBJ databases">
        <authorList>
            <person name="Go L.Y."/>
            <person name="Mitchell J.A."/>
        </authorList>
    </citation>
    <scope>NUCLEOTIDE SEQUENCE</scope>
    <source>
        <tissue evidence="16">Whole organism</tissue>
    </source>
</reference>
<dbReference type="PANTHER" id="PTHR11082">
    <property type="entry name" value="TRNA-DIHYDROURIDINE SYNTHASE"/>
    <property type="match status" value="1"/>
</dbReference>
<comment type="catalytic activity">
    <reaction evidence="10">
        <text>5,6-dihydrouridine(17) in tRNA + NAD(+) = uridine(17) in tRNA + NADH + H(+)</text>
        <dbReference type="Rhea" id="RHEA:53372"/>
        <dbReference type="Rhea" id="RHEA-COMP:13541"/>
        <dbReference type="Rhea" id="RHEA-COMP:13542"/>
        <dbReference type="ChEBI" id="CHEBI:15378"/>
        <dbReference type="ChEBI" id="CHEBI:57540"/>
        <dbReference type="ChEBI" id="CHEBI:57945"/>
        <dbReference type="ChEBI" id="CHEBI:65315"/>
        <dbReference type="ChEBI" id="CHEBI:74443"/>
        <dbReference type="EC" id="1.3.1.88"/>
    </reaction>
    <physiologicalReaction direction="right-to-left" evidence="10">
        <dbReference type="Rhea" id="RHEA:53374"/>
    </physiologicalReaction>
</comment>
<evidence type="ECO:0000256" key="5">
    <source>
        <dbReference type="ARBA" id="ARBA00022857"/>
    </source>
</evidence>
<comment type="catalytic activity">
    <reaction evidence="13">
        <text>5,6-dihydrouridine(17) in tRNA + NADP(+) = uridine(17) in tRNA + NADPH + H(+)</text>
        <dbReference type="Rhea" id="RHEA:53368"/>
        <dbReference type="Rhea" id="RHEA-COMP:13541"/>
        <dbReference type="Rhea" id="RHEA-COMP:13542"/>
        <dbReference type="ChEBI" id="CHEBI:15378"/>
        <dbReference type="ChEBI" id="CHEBI:57783"/>
        <dbReference type="ChEBI" id="CHEBI:58349"/>
        <dbReference type="ChEBI" id="CHEBI:65315"/>
        <dbReference type="ChEBI" id="CHEBI:74443"/>
        <dbReference type="EC" id="1.3.1.88"/>
    </reaction>
    <physiologicalReaction direction="right-to-left" evidence="13">
        <dbReference type="Rhea" id="RHEA:53370"/>
    </physiologicalReaction>
</comment>
<evidence type="ECO:0000256" key="3">
    <source>
        <dbReference type="ARBA" id="ARBA00022643"/>
    </source>
</evidence>
<evidence type="ECO:0000256" key="4">
    <source>
        <dbReference type="ARBA" id="ARBA00022694"/>
    </source>
</evidence>
<evidence type="ECO:0000256" key="11">
    <source>
        <dbReference type="ARBA" id="ARBA00047652"/>
    </source>
</evidence>
<evidence type="ECO:0000259" key="15">
    <source>
        <dbReference type="Pfam" id="PF01207"/>
    </source>
</evidence>
<dbReference type="VEuPathDB" id="VectorBase:CSON009543"/>
<dbReference type="InterPro" id="IPR035587">
    <property type="entry name" value="DUS-like_FMN-bd"/>
</dbReference>
<name>A0A336LPQ5_CULSO</name>
<evidence type="ECO:0000256" key="12">
    <source>
        <dbReference type="ARBA" id="ARBA00048934"/>
    </source>
</evidence>
<evidence type="ECO:0000313" key="16">
    <source>
        <dbReference type="EMBL" id="SSW97981.1"/>
    </source>
</evidence>
<dbReference type="GO" id="GO:0050660">
    <property type="term" value="F:flavin adenine dinucleotide binding"/>
    <property type="evidence" value="ECO:0007669"/>
    <property type="project" value="InterPro"/>
</dbReference>
<protein>
    <recommendedName>
        <fullName evidence="9">tRNA-dihydrouridine(16/17) synthase [NAD(P)(+)]</fullName>
        <ecNumber evidence="9">1.3.1.88</ecNumber>
    </recommendedName>
</protein>
<evidence type="ECO:0000256" key="10">
    <source>
        <dbReference type="ARBA" id="ARBA00047287"/>
    </source>
</evidence>
<reference evidence="17" key="2">
    <citation type="submission" date="2018-07" db="EMBL/GenBank/DDBJ databases">
        <authorList>
            <person name="Quirk P.G."/>
            <person name="Krulwich T.A."/>
        </authorList>
    </citation>
    <scope>NUCLEOTIDE SEQUENCE</scope>
</reference>
<dbReference type="EMBL" id="UFQT01000037">
    <property type="protein sequence ID" value="SSX18367.1"/>
    <property type="molecule type" value="Genomic_DNA"/>
</dbReference>
<evidence type="ECO:0000313" key="17">
    <source>
        <dbReference type="EMBL" id="SSX18367.1"/>
    </source>
</evidence>
<accession>A0A336LPQ5</accession>
<keyword evidence="4" id="KW-0819">tRNA processing</keyword>
<evidence type="ECO:0000256" key="7">
    <source>
        <dbReference type="ARBA" id="ARBA00023027"/>
    </source>
</evidence>
<dbReference type="GO" id="GO:0017150">
    <property type="term" value="F:tRNA dihydrouridine synthase activity"/>
    <property type="evidence" value="ECO:0007669"/>
    <property type="project" value="InterPro"/>
</dbReference>
<keyword evidence="2" id="KW-0285">Flavoprotein</keyword>
<keyword evidence="3" id="KW-0288">FMN</keyword>
<dbReference type="EC" id="1.3.1.88" evidence="9"/>
<proteinExistence type="inferred from homology"/>
<comment type="similarity">
    <text evidence="8">Belongs to the Dus family. Dus1 subfamily.</text>
</comment>
<gene>
    <name evidence="17" type="primary">CSON009543</name>
</gene>
<dbReference type="CDD" id="cd02801">
    <property type="entry name" value="DUS_like_FMN"/>
    <property type="match status" value="1"/>
</dbReference>
<evidence type="ECO:0000256" key="1">
    <source>
        <dbReference type="ARBA" id="ARBA00001917"/>
    </source>
</evidence>
<keyword evidence="6" id="KW-0560">Oxidoreductase</keyword>
<dbReference type="InterPro" id="IPR013785">
    <property type="entry name" value="Aldolase_TIM"/>
</dbReference>
<dbReference type="SUPFAM" id="SSF51395">
    <property type="entry name" value="FMN-linked oxidoreductases"/>
    <property type="match status" value="1"/>
</dbReference>
<dbReference type="EMBL" id="UFQS01000037">
    <property type="protein sequence ID" value="SSW97981.1"/>
    <property type="molecule type" value="Genomic_DNA"/>
</dbReference>
<evidence type="ECO:0000256" key="8">
    <source>
        <dbReference type="ARBA" id="ARBA00038313"/>
    </source>
</evidence>
<evidence type="ECO:0000256" key="2">
    <source>
        <dbReference type="ARBA" id="ARBA00022630"/>
    </source>
</evidence>
<dbReference type="Gene3D" id="3.20.20.70">
    <property type="entry name" value="Aldolase class I"/>
    <property type="match status" value="1"/>
</dbReference>
<dbReference type="InterPro" id="IPR018517">
    <property type="entry name" value="tRNA_hU_synthase_CS"/>
</dbReference>
<comment type="catalytic activity">
    <reaction evidence="12">
        <text>5,6-dihydrouridine(16) in tRNA + NAD(+) = uridine(16) in tRNA + NADH + H(+)</text>
        <dbReference type="Rhea" id="RHEA:53380"/>
        <dbReference type="Rhea" id="RHEA-COMP:13543"/>
        <dbReference type="Rhea" id="RHEA-COMP:13544"/>
        <dbReference type="ChEBI" id="CHEBI:15378"/>
        <dbReference type="ChEBI" id="CHEBI:57540"/>
        <dbReference type="ChEBI" id="CHEBI:57945"/>
        <dbReference type="ChEBI" id="CHEBI:65315"/>
        <dbReference type="ChEBI" id="CHEBI:74443"/>
        <dbReference type="EC" id="1.3.1.88"/>
    </reaction>
    <physiologicalReaction direction="right-to-left" evidence="12">
        <dbReference type="Rhea" id="RHEA:53382"/>
    </physiologicalReaction>
</comment>
<evidence type="ECO:0000256" key="6">
    <source>
        <dbReference type="ARBA" id="ARBA00023002"/>
    </source>
</evidence>
<dbReference type="OMA" id="ISPPVWQ"/>
<dbReference type="PROSITE" id="PS01136">
    <property type="entry name" value="UPF0034"/>
    <property type="match status" value="1"/>
</dbReference>
<keyword evidence="5" id="KW-0521">NADP</keyword>
<evidence type="ECO:0000256" key="9">
    <source>
        <dbReference type="ARBA" id="ARBA00038890"/>
    </source>
</evidence>